<dbReference type="PROSITE" id="PS00455">
    <property type="entry name" value="AMP_BINDING"/>
    <property type="match status" value="1"/>
</dbReference>
<dbReference type="Gene3D" id="3.40.50.12780">
    <property type="entry name" value="N-terminal domain of ligase-like"/>
    <property type="match status" value="1"/>
</dbReference>
<dbReference type="Proteomes" id="UP000743899">
    <property type="component" value="Unassembled WGS sequence"/>
</dbReference>
<protein>
    <submittedName>
        <fullName evidence="3">Long-chain fatty acid--CoA ligase</fullName>
    </submittedName>
</protein>
<name>A0ABX0A2V3_9BACI</name>
<sequence>MSNKVWQKFYPAHIKSEIDIPNVSLPEMLNETIKKYPNHAAIYFFGKEISYTQLGKLTDLFGAALQEKGIKKGERVAIMLPNCPQYIISYYGTLKAGNIVTQVNPMYTPHELEYLLKDSSAKAIVVYEPLIPVLQQVIDKTSIELVIKVNFKGVTSQEEAIIDFDTFITSAKKPIQQVNIKPEEDIAVLQYTGGTTGRSKGAMLTHRNLYANVLQCYEFFKDFINLGEDRRLSVIPFFHVYGMTSCMNLTIFTGSMNIILPRFEVEEVLETIKNTKPTSFPGVPTMYIALINHPNAQKYGIDSIKVVNSGSAPMPVEVMKSFEQQTGAKILEGYGLSEASPTTHCNPIFGTRKPGSVGIGLPNTDYKIVDLETGTQDLKPGEIGELIIKGPQVMKGYWNMPEETANTLRNGWLFTGDIAYMDDDGYLYIVDRKKDMIIASGYNVYPREVEEVLYEHPSIKEAVVIGVPDAYRGENVKAVVVLKEGEHLSENELMDYCREKLASYKVPRIVEFREELPKSSIGKILRRTIREETLEK</sequence>
<dbReference type="InterPro" id="IPR025110">
    <property type="entry name" value="AMP-bd_C"/>
</dbReference>
<evidence type="ECO:0000313" key="4">
    <source>
        <dbReference type="Proteomes" id="UP000743899"/>
    </source>
</evidence>
<dbReference type="Pfam" id="PF13193">
    <property type="entry name" value="AMP-binding_C"/>
    <property type="match status" value="1"/>
</dbReference>
<dbReference type="InterPro" id="IPR050237">
    <property type="entry name" value="ATP-dep_AMP-bd_enzyme"/>
</dbReference>
<dbReference type="InterPro" id="IPR000873">
    <property type="entry name" value="AMP-dep_synth/lig_dom"/>
</dbReference>
<dbReference type="Gene3D" id="3.30.300.30">
    <property type="match status" value="1"/>
</dbReference>
<dbReference type="NCBIfam" id="NF004837">
    <property type="entry name" value="PRK06187.1"/>
    <property type="match status" value="1"/>
</dbReference>
<feature type="domain" description="AMP-dependent synthetase/ligase" evidence="1">
    <location>
        <begin position="31"/>
        <end position="398"/>
    </location>
</feature>
<dbReference type="PANTHER" id="PTHR43767">
    <property type="entry name" value="LONG-CHAIN-FATTY-ACID--COA LIGASE"/>
    <property type="match status" value="1"/>
</dbReference>
<dbReference type="InterPro" id="IPR020845">
    <property type="entry name" value="AMP-binding_CS"/>
</dbReference>
<feature type="domain" description="AMP-binding enzyme C-terminal" evidence="2">
    <location>
        <begin position="448"/>
        <end position="523"/>
    </location>
</feature>
<dbReference type="PANTHER" id="PTHR43767:SF9">
    <property type="entry name" value="LONG-CHAIN-FATTY-ACID--COA LIGASE"/>
    <property type="match status" value="1"/>
</dbReference>
<dbReference type="Pfam" id="PF00501">
    <property type="entry name" value="AMP-binding"/>
    <property type="match status" value="1"/>
</dbReference>
<dbReference type="SUPFAM" id="SSF56801">
    <property type="entry name" value="Acetyl-CoA synthetase-like"/>
    <property type="match status" value="1"/>
</dbReference>
<dbReference type="RefSeq" id="WP_161919996.1">
    <property type="nucleotide sequence ID" value="NZ_JAACYS010000015.1"/>
</dbReference>
<evidence type="ECO:0000259" key="1">
    <source>
        <dbReference type="Pfam" id="PF00501"/>
    </source>
</evidence>
<keyword evidence="4" id="KW-1185">Reference proteome</keyword>
<proteinExistence type="predicted"/>
<reference evidence="3 4" key="1">
    <citation type="submission" date="2020-01" db="EMBL/GenBank/DDBJ databases">
        <title>A novel Bacillus sp. from Pasinler.</title>
        <authorList>
            <person name="Adiguzel A."/>
            <person name="Ay H."/>
            <person name="Baltaci M.O."/>
        </authorList>
    </citation>
    <scope>NUCLEOTIDE SEQUENCE [LARGE SCALE GENOMIC DNA]</scope>
    <source>
        <strain evidence="3 4">P1</strain>
    </source>
</reference>
<dbReference type="EMBL" id="JAACYS010000015">
    <property type="protein sequence ID" value="NCU17162.1"/>
    <property type="molecule type" value="Genomic_DNA"/>
</dbReference>
<dbReference type="InterPro" id="IPR042099">
    <property type="entry name" value="ANL_N_sf"/>
</dbReference>
<evidence type="ECO:0000313" key="3">
    <source>
        <dbReference type="EMBL" id="NCU17162.1"/>
    </source>
</evidence>
<accession>A0ABX0A2V3</accession>
<organism evidence="3 4">
    <name type="scientific">Pallidibacillus pasinlerensis</name>
    <dbReference type="NCBI Taxonomy" id="2703818"/>
    <lineage>
        <taxon>Bacteria</taxon>
        <taxon>Bacillati</taxon>
        <taxon>Bacillota</taxon>
        <taxon>Bacilli</taxon>
        <taxon>Bacillales</taxon>
        <taxon>Bacillaceae</taxon>
        <taxon>Pallidibacillus</taxon>
    </lineage>
</organism>
<dbReference type="CDD" id="cd05936">
    <property type="entry name" value="FC-FACS_FadD_like"/>
    <property type="match status" value="1"/>
</dbReference>
<evidence type="ECO:0000259" key="2">
    <source>
        <dbReference type="Pfam" id="PF13193"/>
    </source>
</evidence>
<comment type="caution">
    <text evidence="3">The sequence shown here is derived from an EMBL/GenBank/DDBJ whole genome shotgun (WGS) entry which is preliminary data.</text>
</comment>
<gene>
    <name evidence="3" type="ORF">GW534_05160</name>
</gene>
<dbReference type="GO" id="GO:0016874">
    <property type="term" value="F:ligase activity"/>
    <property type="evidence" value="ECO:0007669"/>
    <property type="project" value="UniProtKB-KW"/>
</dbReference>
<keyword evidence="3" id="KW-0436">Ligase</keyword>
<dbReference type="InterPro" id="IPR045851">
    <property type="entry name" value="AMP-bd_C_sf"/>
</dbReference>